<evidence type="ECO:0000256" key="1">
    <source>
        <dbReference type="SAM" id="MobiDB-lite"/>
    </source>
</evidence>
<accession>A0A9W9DMG7</accession>
<proteinExistence type="predicted"/>
<dbReference type="Proteomes" id="UP001150266">
    <property type="component" value="Unassembled WGS sequence"/>
</dbReference>
<dbReference type="AlphaFoldDB" id="A0A9W9DMG7"/>
<feature type="region of interest" description="Disordered" evidence="1">
    <location>
        <begin position="126"/>
        <end position="159"/>
    </location>
</feature>
<name>A0A9W9DMG7_9AGAR</name>
<feature type="compositionally biased region" description="Polar residues" evidence="1">
    <location>
        <begin position="246"/>
        <end position="264"/>
    </location>
</feature>
<comment type="caution">
    <text evidence="2">The sequence shown here is derived from an EMBL/GenBank/DDBJ whole genome shotgun (WGS) entry which is preliminary data.</text>
</comment>
<dbReference type="EMBL" id="JAOTPV010000010">
    <property type="protein sequence ID" value="KAJ4477450.1"/>
    <property type="molecule type" value="Genomic_DNA"/>
</dbReference>
<feature type="region of interest" description="Disordered" evidence="1">
    <location>
        <begin position="233"/>
        <end position="267"/>
    </location>
</feature>
<protein>
    <submittedName>
        <fullName evidence="2">Uncharacterized protein</fullName>
    </submittedName>
</protein>
<evidence type="ECO:0000313" key="2">
    <source>
        <dbReference type="EMBL" id="KAJ4477450.1"/>
    </source>
</evidence>
<reference evidence="2" key="1">
    <citation type="submission" date="2022-08" db="EMBL/GenBank/DDBJ databases">
        <title>A Global Phylogenomic Analysis of the Shiitake Genus Lentinula.</title>
        <authorList>
            <consortium name="DOE Joint Genome Institute"/>
            <person name="Sierra-Patev S."/>
            <person name="Min B."/>
            <person name="Naranjo-Ortiz M."/>
            <person name="Looney B."/>
            <person name="Konkel Z."/>
            <person name="Slot J.C."/>
            <person name="Sakamoto Y."/>
            <person name="Steenwyk J.L."/>
            <person name="Rokas A."/>
            <person name="Carro J."/>
            <person name="Camarero S."/>
            <person name="Ferreira P."/>
            <person name="Molpeceres G."/>
            <person name="Ruiz-Duenas F.J."/>
            <person name="Serrano A."/>
            <person name="Henrissat B."/>
            <person name="Drula E."/>
            <person name="Hughes K.W."/>
            <person name="Mata J.L."/>
            <person name="Ishikawa N.K."/>
            <person name="Vargas-Isla R."/>
            <person name="Ushijima S."/>
            <person name="Smith C.A."/>
            <person name="Ahrendt S."/>
            <person name="Andreopoulos W."/>
            <person name="He G."/>
            <person name="Labutti K."/>
            <person name="Lipzen A."/>
            <person name="Ng V."/>
            <person name="Riley R."/>
            <person name="Sandor L."/>
            <person name="Barry K."/>
            <person name="Martinez A.T."/>
            <person name="Xiao Y."/>
            <person name="Gibbons J.G."/>
            <person name="Terashima K."/>
            <person name="Grigoriev I.V."/>
            <person name="Hibbett D.S."/>
        </authorList>
    </citation>
    <scope>NUCLEOTIDE SEQUENCE</scope>
    <source>
        <strain evidence="2">JLM2183</strain>
    </source>
</reference>
<organism evidence="2 3">
    <name type="scientific">Lentinula aciculospora</name>
    <dbReference type="NCBI Taxonomy" id="153920"/>
    <lineage>
        <taxon>Eukaryota</taxon>
        <taxon>Fungi</taxon>
        <taxon>Dikarya</taxon>
        <taxon>Basidiomycota</taxon>
        <taxon>Agaricomycotina</taxon>
        <taxon>Agaricomycetes</taxon>
        <taxon>Agaricomycetidae</taxon>
        <taxon>Agaricales</taxon>
        <taxon>Marasmiineae</taxon>
        <taxon>Omphalotaceae</taxon>
        <taxon>Lentinula</taxon>
    </lineage>
</organism>
<keyword evidence="3" id="KW-1185">Reference proteome</keyword>
<evidence type="ECO:0000313" key="3">
    <source>
        <dbReference type="Proteomes" id="UP001150266"/>
    </source>
</evidence>
<dbReference type="OrthoDB" id="2639744at2759"/>
<gene>
    <name evidence="2" type="ORF">J3R30DRAFT_3404792</name>
</gene>
<sequence length="443" mass="50321">MSYLTPAQILDQAAYETTGHRPPQYGASSNIGVVPAQLHNRLHHRIFQHESPVSAPYAGHSFHDDANISGDAQGSFRPIQRQKSTPMMNLGVAASYAPVSPSIPVSSFSHHTCYSTNSPVAMAPLSERRNSQDTGPFHQGTHRGATKRKGSSSGTSYAYPDYLNLPPGYRNASQEAQKQFEYPDYLNLPLQYRRRSTDVQEQAKYPDYLNLPPEYRTEGQRGITRSSAHTVYAQNPYPFTSPGHGSPQSLESLQQTRGHPQSNRYPADPFPIIMDGRGPSNYIRVPQRVFYDETEMNRCMSYSKPITFKLKNSAELGVRLSTCLNENHIKHPNIEDKDVRPFCDNEVYREIRLKILWPGYYEYPFTRRVNIRKGEMTKISILFNIATAISDFVKKIQNDRCICERGLETWKLTGRQRVSVDQLILTGIVHRGGPNWQPEIWCP</sequence>
<feature type="compositionally biased region" description="Basic residues" evidence="1">
    <location>
        <begin position="140"/>
        <end position="150"/>
    </location>
</feature>